<reference evidence="5 6" key="1">
    <citation type="submission" date="2022-09" db="EMBL/GenBank/DDBJ databases">
        <authorList>
            <person name="Palmer J.M."/>
        </authorList>
    </citation>
    <scope>NUCLEOTIDE SEQUENCE [LARGE SCALE GENOMIC DNA]</scope>
    <source>
        <strain evidence="5 6">DSM 7382</strain>
    </source>
</reference>
<dbReference type="PANTHER" id="PTHR21500:SF0">
    <property type="entry name" value="TUBULIN-SPECIFIC CHAPERONE A"/>
    <property type="match status" value="1"/>
</dbReference>
<comment type="subcellular location">
    <subcellularLocation>
        <location evidence="3">Cytoplasm</location>
        <location evidence="3">Cytoskeleton</location>
    </subcellularLocation>
</comment>
<dbReference type="GO" id="GO:0007023">
    <property type="term" value="P:post-chaperonin tubulin folding pathway"/>
    <property type="evidence" value="ECO:0007669"/>
    <property type="project" value="UniProtKB-UniRule"/>
</dbReference>
<evidence type="ECO:0000256" key="1">
    <source>
        <dbReference type="ARBA" id="ARBA00006806"/>
    </source>
</evidence>
<organism evidence="5 6">
    <name type="scientific">Cerrena zonata</name>
    <dbReference type="NCBI Taxonomy" id="2478898"/>
    <lineage>
        <taxon>Eukaryota</taxon>
        <taxon>Fungi</taxon>
        <taxon>Dikarya</taxon>
        <taxon>Basidiomycota</taxon>
        <taxon>Agaricomycotina</taxon>
        <taxon>Agaricomycetes</taxon>
        <taxon>Polyporales</taxon>
        <taxon>Cerrenaceae</taxon>
        <taxon>Cerrena</taxon>
    </lineage>
</organism>
<sequence length="111" mass="12890">MSDKATLHRQLRIKLGTTKRLFKEHKSYTKEAEDLQRKLDKFIADEAEAWDIKNTRNMMEESKKLIKDTDKRLGDAVQDLREVIATAEKNPEFAEDEEVLKAKEVLAEVSV</sequence>
<dbReference type="Pfam" id="PF02970">
    <property type="entry name" value="TBCA"/>
    <property type="match status" value="1"/>
</dbReference>
<dbReference type="PANTHER" id="PTHR21500">
    <property type="entry name" value="TUBULIN-SPECIFIC CHAPERONE A"/>
    <property type="match status" value="1"/>
</dbReference>
<feature type="coiled-coil region" evidence="4">
    <location>
        <begin position="18"/>
        <end position="72"/>
    </location>
</feature>
<dbReference type="SUPFAM" id="SSF46988">
    <property type="entry name" value="Tubulin chaperone cofactor A"/>
    <property type="match status" value="1"/>
</dbReference>
<evidence type="ECO:0000256" key="3">
    <source>
        <dbReference type="RuleBase" id="RU364030"/>
    </source>
</evidence>
<evidence type="ECO:0000313" key="5">
    <source>
        <dbReference type="EMBL" id="KAK7686602.1"/>
    </source>
</evidence>
<keyword evidence="2 3" id="KW-0143">Chaperone</keyword>
<evidence type="ECO:0000256" key="2">
    <source>
        <dbReference type="ARBA" id="ARBA00023186"/>
    </source>
</evidence>
<evidence type="ECO:0000313" key="6">
    <source>
        <dbReference type="Proteomes" id="UP001385951"/>
    </source>
</evidence>
<dbReference type="GO" id="GO:0048487">
    <property type="term" value="F:beta-tubulin binding"/>
    <property type="evidence" value="ECO:0007669"/>
    <property type="project" value="InterPro"/>
</dbReference>
<name>A0AAW0G2J5_9APHY</name>
<keyword evidence="3" id="KW-0493">Microtubule</keyword>
<dbReference type="GO" id="GO:0005874">
    <property type="term" value="C:microtubule"/>
    <property type="evidence" value="ECO:0007669"/>
    <property type="project" value="UniProtKB-KW"/>
</dbReference>
<dbReference type="Proteomes" id="UP001385951">
    <property type="component" value="Unassembled WGS sequence"/>
</dbReference>
<keyword evidence="4" id="KW-0175">Coiled coil</keyword>
<gene>
    <name evidence="5" type="ORF">QCA50_010202</name>
</gene>
<dbReference type="InterPro" id="IPR004226">
    <property type="entry name" value="TBCA"/>
</dbReference>
<dbReference type="GO" id="GO:0007021">
    <property type="term" value="P:tubulin complex assembly"/>
    <property type="evidence" value="ECO:0007669"/>
    <property type="project" value="UniProtKB-UniRule"/>
</dbReference>
<dbReference type="AlphaFoldDB" id="A0AAW0G2J5"/>
<dbReference type="InterPro" id="IPR036126">
    <property type="entry name" value="TBCA_sf"/>
</dbReference>
<keyword evidence="3" id="KW-0963">Cytoplasm</keyword>
<comment type="caution">
    <text evidence="5">The sequence shown here is derived from an EMBL/GenBank/DDBJ whole genome shotgun (WGS) entry which is preliminary data.</text>
</comment>
<proteinExistence type="inferred from homology"/>
<dbReference type="Gene3D" id="1.20.58.90">
    <property type="match status" value="1"/>
</dbReference>
<evidence type="ECO:0000256" key="4">
    <source>
        <dbReference type="SAM" id="Coils"/>
    </source>
</evidence>
<keyword evidence="6" id="KW-1185">Reference proteome</keyword>
<comment type="subunit">
    <text evidence="3">Supercomplex made of cofactors A to E. Cofactors A and D function by capturing and stabilizing tubulin in a quasi-native conformation. Cofactor E binds to the cofactor D-tubulin complex; interaction with cofactor C then causes the release of tubulin polypeptides that are committed to the native state.</text>
</comment>
<protein>
    <recommendedName>
        <fullName evidence="3">Tubulin-specific chaperone A</fullName>
    </recommendedName>
</protein>
<accession>A0AAW0G2J5</accession>
<dbReference type="EMBL" id="JASBNA010000016">
    <property type="protein sequence ID" value="KAK7686602.1"/>
    <property type="molecule type" value="Genomic_DNA"/>
</dbReference>
<comment type="similarity">
    <text evidence="1 3">Belongs to the TBCA family.</text>
</comment>
<dbReference type="GO" id="GO:0005829">
    <property type="term" value="C:cytosol"/>
    <property type="evidence" value="ECO:0007669"/>
    <property type="project" value="TreeGrafter"/>
</dbReference>
<keyword evidence="3" id="KW-0206">Cytoskeleton</keyword>